<dbReference type="EMBL" id="VSSQ01047795">
    <property type="protein sequence ID" value="MPN01815.1"/>
    <property type="molecule type" value="Genomic_DNA"/>
</dbReference>
<comment type="caution">
    <text evidence="2">The sequence shown here is derived from an EMBL/GenBank/DDBJ whole genome shotgun (WGS) entry which is preliminary data.</text>
</comment>
<dbReference type="AlphaFoldDB" id="A0A645EIH4"/>
<proteinExistence type="predicted"/>
<keyword evidence="1" id="KW-0472">Membrane</keyword>
<gene>
    <name evidence="2" type="ORF">SDC9_149027</name>
</gene>
<sequence length="49" mass="5469">MPLAYSIAEGITLGVLSYVIINMIAGKFKKLTVGMYILAILFILKYIFI</sequence>
<keyword evidence="1" id="KW-1133">Transmembrane helix</keyword>
<name>A0A645EIH4_9ZZZZ</name>
<reference evidence="2" key="1">
    <citation type="submission" date="2019-08" db="EMBL/GenBank/DDBJ databases">
        <authorList>
            <person name="Kucharzyk K."/>
            <person name="Murdoch R.W."/>
            <person name="Higgins S."/>
            <person name="Loffler F."/>
        </authorList>
    </citation>
    <scope>NUCLEOTIDE SEQUENCE</scope>
</reference>
<accession>A0A645EIH4</accession>
<keyword evidence="1" id="KW-0812">Transmembrane</keyword>
<protein>
    <submittedName>
        <fullName evidence="2">Uncharacterized protein</fullName>
    </submittedName>
</protein>
<evidence type="ECO:0000256" key="1">
    <source>
        <dbReference type="SAM" id="Phobius"/>
    </source>
</evidence>
<feature type="transmembrane region" description="Helical" evidence="1">
    <location>
        <begin position="31"/>
        <end position="48"/>
    </location>
</feature>
<feature type="transmembrane region" description="Helical" evidence="1">
    <location>
        <begin position="6"/>
        <end position="24"/>
    </location>
</feature>
<evidence type="ECO:0000313" key="2">
    <source>
        <dbReference type="EMBL" id="MPN01815.1"/>
    </source>
</evidence>
<organism evidence="2">
    <name type="scientific">bioreactor metagenome</name>
    <dbReference type="NCBI Taxonomy" id="1076179"/>
    <lineage>
        <taxon>unclassified sequences</taxon>
        <taxon>metagenomes</taxon>
        <taxon>ecological metagenomes</taxon>
    </lineage>
</organism>